<organism evidence="1 2">
    <name type="scientific">Flavihumibacter petaseus NBRC 106054</name>
    <dbReference type="NCBI Taxonomy" id="1220578"/>
    <lineage>
        <taxon>Bacteria</taxon>
        <taxon>Pseudomonadati</taxon>
        <taxon>Bacteroidota</taxon>
        <taxon>Chitinophagia</taxon>
        <taxon>Chitinophagales</taxon>
        <taxon>Chitinophagaceae</taxon>
        <taxon>Flavihumibacter</taxon>
    </lineage>
</organism>
<keyword evidence="2" id="KW-1185">Reference proteome</keyword>
<sequence length="189" mass="20892">MNRRKAVSTVAVILGGTMVGSQLFLTGCKQEPKRASLTDFTPDDIALLDEVGETIIPTTDTPGAKAAKIGAFMKVMVTDCYEEKNQKAFVEGLTALEAASDKQFGKNFMNLDAAQKKELLTALDKEAREYQKNKKDEDPSHYFKMMKDLTLQGYFTSEVGATKALRYVPVPGKYEGCIPYKKGDRAWAT</sequence>
<proteinExistence type="predicted"/>
<name>A0A0E9N2J7_9BACT</name>
<dbReference type="AlphaFoldDB" id="A0A0E9N2J7"/>
<gene>
    <name evidence="1" type="ORF">FPE01S_03_02700</name>
</gene>
<dbReference type="OrthoDB" id="6385145at2"/>
<evidence type="ECO:0000313" key="2">
    <source>
        <dbReference type="Proteomes" id="UP000033121"/>
    </source>
</evidence>
<dbReference type="InterPro" id="IPR027056">
    <property type="entry name" value="Gluconate_2DH_su3"/>
</dbReference>
<dbReference type="Pfam" id="PF13618">
    <property type="entry name" value="Gluconate_2-dh3"/>
    <property type="match status" value="1"/>
</dbReference>
<evidence type="ECO:0008006" key="3">
    <source>
        <dbReference type="Google" id="ProtNLM"/>
    </source>
</evidence>
<protein>
    <recommendedName>
        <fullName evidence="3">Gluconate 2-dehydrogenase subunit 3 family protein</fullName>
    </recommendedName>
</protein>
<dbReference type="EMBL" id="BBWV01000003">
    <property type="protein sequence ID" value="GAO44232.1"/>
    <property type="molecule type" value="Genomic_DNA"/>
</dbReference>
<accession>A0A0E9N2J7</accession>
<dbReference type="Proteomes" id="UP000033121">
    <property type="component" value="Unassembled WGS sequence"/>
</dbReference>
<dbReference type="PROSITE" id="PS51257">
    <property type="entry name" value="PROKAR_LIPOPROTEIN"/>
    <property type="match status" value="1"/>
</dbReference>
<evidence type="ECO:0000313" key="1">
    <source>
        <dbReference type="EMBL" id="GAO44232.1"/>
    </source>
</evidence>
<dbReference type="STRING" id="1220578.FPE01S_03_02700"/>
<comment type="caution">
    <text evidence="1">The sequence shown here is derived from an EMBL/GenBank/DDBJ whole genome shotgun (WGS) entry which is preliminary data.</text>
</comment>
<reference evidence="1 2" key="1">
    <citation type="submission" date="2015-04" db="EMBL/GenBank/DDBJ databases">
        <title>Whole genome shotgun sequence of Flavihumibacter petaseus NBRC 106054.</title>
        <authorList>
            <person name="Miyazawa S."/>
            <person name="Hosoyama A."/>
            <person name="Hashimoto M."/>
            <person name="Noguchi M."/>
            <person name="Tsuchikane K."/>
            <person name="Ohji S."/>
            <person name="Yamazoe A."/>
            <person name="Ichikawa N."/>
            <person name="Kimura A."/>
            <person name="Fujita N."/>
        </authorList>
    </citation>
    <scope>NUCLEOTIDE SEQUENCE [LARGE SCALE GENOMIC DNA]</scope>
    <source>
        <strain evidence="1 2">NBRC 106054</strain>
    </source>
</reference>
<dbReference type="RefSeq" id="WP_046370188.1">
    <property type="nucleotide sequence ID" value="NZ_BBWV01000003.1"/>
</dbReference>